<feature type="binding site" evidence="8">
    <location>
        <position position="212"/>
    </location>
    <ligand>
        <name>Zn(2+)</name>
        <dbReference type="ChEBI" id="CHEBI:29105"/>
        <label>2</label>
        <note>catalytic</note>
    </ligand>
</feature>
<evidence type="ECO:0000256" key="7">
    <source>
        <dbReference type="ARBA" id="ARBA00022833"/>
    </source>
</evidence>
<keyword evidence="6 8" id="KW-0378">Hydrolase</keyword>
<keyword evidence="3 8" id="KW-0540">Nuclease</keyword>
<dbReference type="Pfam" id="PF23023">
    <property type="entry name" value="Anti-Pycsar_Apyc1"/>
    <property type="match status" value="1"/>
</dbReference>
<feature type="binding site" evidence="8">
    <location>
        <position position="142"/>
    </location>
    <ligand>
        <name>Zn(2+)</name>
        <dbReference type="ChEBI" id="CHEBI:29105"/>
        <label>1</label>
        <note>catalytic</note>
    </ligand>
</feature>
<evidence type="ECO:0000256" key="5">
    <source>
        <dbReference type="ARBA" id="ARBA00022759"/>
    </source>
</evidence>
<dbReference type="STRING" id="333140.AWW68_09985"/>
<keyword evidence="7 8" id="KW-0862">Zinc</keyword>
<dbReference type="RefSeq" id="WP_068220712.1">
    <property type="nucleotide sequence ID" value="NZ_LRPC01000012.1"/>
</dbReference>
<comment type="similarity">
    <text evidence="8">Belongs to the RNase Z family.</text>
</comment>
<dbReference type="GO" id="GO:0008270">
    <property type="term" value="F:zinc ion binding"/>
    <property type="evidence" value="ECO:0007669"/>
    <property type="project" value="UniProtKB-UniRule"/>
</dbReference>
<evidence type="ECO:0000256" key="3">
    <source>
        <dbReference type="ARBA" id="ARBA00022722"/>
    </source>
</evidence>
<dbReference type="HAMAP" id="MF_01818">
    <property type="entry name" value="RNase_Z_BN"/>
    <property type="match status" value="1"/>
</dbReference>
<dbReference type="NCBIfam" id="TIGR02651">
    <property type="entry name" value="RNase_Z"/>
    <property type="match status" value="1"/>
</dbReference>
<dbReference type="Gene3D" id="3.60.15.10">
    <property type="entry name" value="Ribonuclease Z/Hydroxyacylglutathione hydrolase-like"/>
    <property type="match status" value="1"/>
</dbReference>
<keyword evidence="10" id="KW-1185">Reference proteome</keyword>
<protein>
    <recommendedName>
        <fullName evidence="8">Ribonuclease Z</fullName>
        <shortName evidence="8">RNase Z</shortName>
        <ecNumber evidence="8">3.1.26.11</ecNumber>
    </recommendedName>
    <alternativeName>
        <fullName evidence="8">tRNA 3 endonuclease</fullName>
    </alternativeName>
    <alternativeName>
        <fullName evidence="8">tRNase Z</fullName>
    </alternativeName>
</protein>
<evidence type="ECO:0000256" key="1">
    <source>
        <dbReference type="ARBA" id="ARBA00011738"/>
    </source>
</evidence>
<reference evidence="9 10" key="1">
    <citation type="submission" date="2016-01" db="EMBL/GenBank/DDBJ databases">
        <title>Genome sequencing of Roseivirga spongicola UST030701-084.</title>
        <authorList>
            <person name="Selvaratnam C."/>
            <person name="Thevarajoo S."/>
            <person name="Goh K.M."/>
            <person name="Ee R."/>
            <person name="Chan K.-G."/>
            <person name="Chong C.S."/>
        </authorList>
    </citation>
    <scope>NUCLEOTIDE SEQUENCE [LARGE SCALE GENOMIC DNA]</scope>
    <source>
        <strain evidence="9 10">UST030701-084</strain>
    </source>
</reference>
<comment type="catalytic activity">
    <reaction evidence="8">
        <text>Endonucleolytic cleavage of RNA, removing extra 3' nucleotides from tRNA precursor, generating 3' termini of tRNAs. A 3'-hydroxy group is left at the tRNA terminus and a 5'-phosphoryl group is left at the trailer molecule.</text>
        <dbReference type="EC" id="3.1.26.11"/>
    </reaction>
</comment>
<keyword evidence="2 8" id="KW-0819">tRNA processing</keyword>
<feature type="binding site" evidence="8">
    <location>
        <position position="270"/>
    </location>
    <ligand>
        <name>Zn(2+)</name>
        <dbReference type="ChEBI" id="CHEBI:29105"/>
        <label>2</label>
        <note>catalytic</note>
    </ligand>
</feature>
<feature type="binding site" evidence="8">
    <location>
        <position position="66"/>
    </location>
    <ligand>
        <name>Zn(2+)</name>
        <dbReference type="ChEBI" id="CHEBI:29105"/>
        <label>2</label>
        <note>catalytic</note>
    </ligand>
</feature>
<evidence type="ECO:0000256" key="2">
    <source>
        <dbReference type="ARBA" id="ARBA00022694"/>
    </source>
</evidence>
<sequence length="305" mass="35337">MSIRVKILGSNSATPAHRRHHTSQLVNVEGKYYMIDCGEATQLQLKRYKLRAQRINNIFISHLHGDHYLGLMGLLSSMHLMGRNKPLNLYGPRGLSEIITLQLKYSDTAFNYDVAFHEVDTQKFQLIHEDELISVHSIPLDHRIPCCGFLFEEKPKNRRLIRETIPEDLSVRNIIRLKKGEDIFDEEGKLLFKNEDMTLPPRQSFKYAYCSDTKYNESIIPIIEDSDMLYHESTFLEEHRDRAHNTFHSTAKEAATIAEKAKVGKLLLGHFSARYKELEPIQEEARLVFPESHLAIEGEEYILDS</sequence>
<feature type="binding site" evidence="8">
    <location>
        <position position="62"/>
    </location>
    <ligand>
        <name>Zn(2+)</name>
        <dbReference type="ChEBI" id="CHEBI:29105"/>
        <label>1</label>
        <note>catalytic</note>
    </ligand>
</feature>
<gene>
    <name evidence="8" type="primary">rnz</name>
    <name evidence="9" type="ORF">AWW68_09985</name>
</gene>
<proteinExistence type="inferred from homology"/>
<dbReference type="Proteomes" id="UP000075606">
    <property type="component" value="Unassembled WGS sequence"/>
</dbReference>
<dbReference type="NCBIfam" id="NF000801">
    <property type="entry name" value="PRK00055.1-3"/>
    <property type="match status" value="1"/>
</dbReference>
<feature type="binding site" evidence="8">
    <location>
        <position position="64"/>
    </location>
    <ligand>
        <name>Zn(2+)</name>
        <dbReference type="ChEBI" id="CHEBI:29105"/>
        <label>1</label>
        <note>catalytic</note>
    </ligand>
</feature>
<comment type="subunit">
    <text evidence="1 8">Homodimer.</text>
</comment>
<dbReference type="InterPro" id="IPR036866">
    <property type="entry name" value="RibonucZ/Hydroxyglut_hydro"/>
</dbReference>
<dbReference type="CDD" id="cd07717">
    <property type="entry name" value="RNaseZ_ZiPD-like_MBL-fold"/>
    <property type="match status" value="1"/>
</dbReference>
<comment type="function">
    <text evidence="8">Zinc phosphodiesterase, which displays some tRNA 3'-processing endonuclease activity. Probably involved in tRNA maturation, by removing a 3'-trailer from precursor tRNA.</text>
</comment>
<evidence type="ECO:0000313" key="10">
    <source>
        <dbReference type="Proteomes" id="UP000075606"/>
    </source>
</evidence>
<dbReference type="PANTHER" id="PTHR46018:SF2">
    <property type="entry name" value="ZINC PHOSPHODIESTERASE ELAC PROTEIN 1"/>
    <property type="match status" value="1"/>
</dbReference>
<evidence type="ECO:0000313" key="9">
    <source>
        <dbReference type="EMBL" id="KYG76134.1"/>
    </source>
</evidence>
<accession>A0A150XBT8</accession>
<evidence type="ECO:0000256" key="8">
    <source>
        <dbReference type="HAMAP-Rule" id="MF_01818"/>
    </source>
</evidence>
<name>A0A150XBT8_9BACT</name>
<feature type="binding site" evidence="8">
    <location>
        <position position="67"/>
    </location>
    <ligand>
        <name>Zn(2+)</name>
        <dbReference type="ChEBI" id="CHEBI:29105"/>
        <label>2</label>
        <note>catalytic</note>
    </ligand>
</feature>
<dbReference type="GO" id="GO:0042781">
    <property type="term" value="F:3'-tRNA processing endoribonuclease activity"/>
    <property type="evidence" value="ECO:0007669"/>
    <property type="project" value="UniProtKB-UniRule"/>
</dbReference>
<organism evidence="9 10">
    <name type="scientific">Roseivirga spongicola</name>
    <dbReference type="NCBI Taxonomy" id="333140"/>
    <lineage>
        <taxon>Bacteria</taxon>
        <taxon>Pseudomonadati</taxon>
        <taxon>Bacteroidota</taxon>
        <taxon>Cytophagia</taxon>
        <taxon>Cytophagales</taxon>
        <taxon>Roseivirgaceae</taxon>
        <taxon>Roseivirga</taxon>
    </lineage>
</organism>
<dbReference type="EC" id="3.1.26.11" evidence="8"/>
<evidence type="ECO:0000256" key="6">
    <source>
        <dbReference type="ARBA" id="ARBA00022801"/>
    </source>
</evidence>
<comment type="caution">
    <text evidence="9">The sequence shown here is derived from an EMBL/GenBank/DDBJ whole genome shotgun (WGS) entry which is preliminary data.</text>
</comment>
<keyword evidence="5 8" id="KW-0255">Endonuclease</keyword>
<dbReference type="PANTHER" id="PTHR46018">
    <property type="entry name" value="ZINC PHOSPHODIESTERASE ELAC PROTEIN 1"/>
    <property type="match status" value="1"/>
</dbReference>
<dbReference type="AlphaFoldDB" id="A0A150XBT8"/>
<keyword evidence="4 8" id="KW-0479">Metal-binding</keyword>
<dbReference type="SUPFAM" id="SSF56281">
    <property type="entry name" value="Metallo-hydrolase/oxidoreductase"/>
    <property type="match status" value="1"/>
</dbReference>
<dbReference type="InterPro" id="IPR013471">
    <property type="entry name" value="RNase_Z/BN"/>
</dbReference>
<comment type="cofactor">
    <cofactor evidence="8">
        <name>Zn(2+)</name>
        <dbReference type="ChEBI" id="CHEBI:29105"/>
    </cofactor>
    <text evidence="8">Binds 2 Zn(2+) ions.</text>
</comment>
<feature type="binding site" evidence="8">
    <location>
        <position position="212"/>
    </location>
    <ligand>
        <name>Zn(2+)</name>
        <dbReference type="ChEBI" id="CHEBI:29105"/>
        <label>1</label>
        <note>catalytic</note>
    </ligand>
</feature>
<feature type="active site" description="Proton acceptor" evidence="8">
    <location>
        <position position="66"/>
    </location>
</feature>
<dbReference type="EMBL" id="LRPC01000012">
    <property type="protein sequence ID" value="KYG76134.1"/>
    <property type="molecule type" value="Genomic_DNA"/>
</dbReference>
<dbReference type="OrthoDB" id="9800940at2"/>
<evidence type="ECO:0000256" key="4">
    <source>
        <dbReference type="ARBA" id="ARBA00022723"/>
    </source>
</evidence>